<dbReference type="EMBL" id="JAYMYQ010000006">
    <property type="protein sequence ID" value="KAK7324021.1"/>
    <property type="molecule type" value="Genomic_DNA"/>
</dbReference>
<dbReference type="Proteomes" id="UP001367508">
    <property type="component" value="Unassembled WGS sequence"/>
</dbReference>
<organism evidence="2 3">
    <name type="scientific">Canavalia gladiata</name>
    <name type="common">Sword bean</name>
    <name type="synonym">Dolichos gladiatus</name>
    <dbReference type="NCBI Taxonomy" id="3824"/>
    <lineage>
        <taxon>Eukaryota</taxon>
        <taxon>Viridiplantae</taxon>
        <taxon>Streptophyta</taxon>
        <taxon>Embryophyta</taxon>
        <taxon>Tracheophyta</taxon>
        <taxon>Spermatophyta</taxon>
        <taxon>Magnoliopsida</taxon>
        <taxon>eudicotyledons</taxon>
        <taxon>Gunneridae</taxon>
        <taxon>Pentapetalae</taxon>
        <taxon>rosids</taxon>
        <taxon>fabids</taxon>
        <taxon>Fabales</taxon>
        <taxon>Fabaceae</taxon>
        <taxon>Papilionoideae</taxon>
        <taxon>50 kb inversion clade</taxon>
        <taxon>NPAAA clade</taxon>
        <taxon>indigoferoid/millettioid clade</taxon>
        <taxon>Phaseoleae</taxon>
        <taxon>Canavalia</taxon>
    </lineage>
</organism>
<evidence type="ECO:0000313" key="3">
    <source>
        <dbReference type="Proteomes" id="UP001367508"/>
    </source>
</evidence>
<dbReference type="AlphaFoldDB" id="A0AAN9Q6K8"/>
<keyword evidence="3" id="KW-1185">Reference proteome</keyword>
<name>A0AAN9Q6K8_CANGL</name>
<dbReference type="EMBL" id="JAYMYQ010000006">
    <property type="protein sequence ID" value="KAK7324047.1"/>
    <property type="molecule type" value="Genomic_DNA"/>
</dbReference>
<proteinExistence type="predicted"/>
<accession>A0AAN9Q6K8</accession>
<reference evidence="2 3" key="1">
    <citation type="submission" date="2024-01" db="EMBL/GenBank/DDBJ databases">
        <title>The genomes of 5 underutilized Papilionoideae crops provide insights into root nodulation and disease resistanc.</title>
        <authorList>
            <person name="Jiang F."/>
        </authorList>
    </citation>
    <scope>NUCLEOTIDE SEQUENCE [LARGE SCALE GENOMIC DNA]</scope>
    <source>
        <strain evidence="2">LVBAO_FW01</strain>
        <tissue evidence="2">Leaves</tissue>
    </source>
</reference>
<comment type="caution">
    <text evidence="2">The sequence shown here is derived from an EMBL/GenBank/DDBJ whole genome shotgun (WGS) entry which is preliminary data.</text>
</comment>
<gene>
    <name evidence="1" type="ORF">VNO77_27529</name>
    <name evidence="2" type="ORF">VNO77_27561</name>
</gene>
<evidence type="ECO:0000313" key="2">
    <source>
        <dbReference type="EMBL" id="KAK7324047.1"/>
    </source>
</evidence>
<protein>
    <submittedName>
        <fullName evidence="2">Uncharacterized protein</fullName>
    </submittedName>
</protein>
<evidence type="ECO:0000313" key="1">
    <source>
        <dbReference type="EMBL" id="KAK7324021.1"/>
    </source>
</evidence>
<sequence length="109" mass="12425">MDEPLCQDPLEVLFATVEEEEIGSISFRQINRILLAQCGEIEYLVLRLISLAIHETRTPQLNDVVNKIILTVDMPLDPPRLHGCSDSNKSCAMNLCQQRKTMQLLYINL</sequence>